<dbReference type="RefSeq" id="WP_217326095.1">
    <property type="nucleotide sequence ID" value="NZ_JAHOEK010000005.1"/>
</dbReference>
<name>A0AAW4NCB7_9BACT</name>
<dbReference type="Proteomes" id="UP001196316">
    <property type="component" value="Unassembled WGS sequence"/>
</dbReference>
<dbReference type="Pfam" id="PF07693">
    <property type="entry name" value="KAP_NTPase"/>
    <property type="match status" value="1"/>
</dbReference>
<accession>A0AAW4NCB7</accession>
<protein>
    <submittedName>
        <fullName evidence="2">KAP family NTPase</fullName>
    </submittedName>
</protein>
<feature type="domain" description="KAP NTPase" evidence="1">
    <location>
        <begin position="23"/>
        <end position="323"/>
    </location>
</feature>
<dbReference type="EMBL" id="JAHOEP010000005">
    <property type="protein sequence ID" value="MBV3407275.1"/>
    <property type="molecule type" value="Genomic_DNA"/>
</dbReference>
<dbReference type="AlphaFoldDB" id="A0AAW4NCB7"/>
<sequence length="471" mass="54592">MQLKIDDIEIPKSNPFQNCELGRKPYADILESLVCNGKGGCVMSLDGAWGTGKTTFVKMWQQQLNNHEFKTIYFNAWEHDYMTDPLVALMGELYNLSINSKIKNSFTKVVAEAEKIFCGIFPSLGKAVIKNYLGDEAADIVSDALDETKNIFQKELDKYKKECDSLNAFRAALADYAENISCDKPLVFIVDELDRCNPTYAVKVLERIKHLFAIPHVVFVLAIDKEQLCNSIRGFYGSDRINAAEYLRRFIDVELYLPTPDYEKFFDYLYSKLGLADYFEKNAGSNGYGARSYEEIFHGFPLKFITSKVMSLRQIEKLMAHVRLALQTIPTNYEPCPDLIAFFVYLRQYYHSLYLDIQNRSLDVQELIDGLEKVIPVKLYSERNDYNRVYSHSTIYLVAKILFAYVSDYRGDVKVEFYEDAAEDKIQLKFNTHFPINEMQNAVKYYSKQFHNVSIDYVLRHIELLCRLQND</sequence>
<organism evidence="2 3">
    <name type="scientific">Segatella copri</name>
    <dbReference type="NCBI Taxonomy" id="165179"/>
    <lineage>
        <taxon>Bacteria</taxon>
        <taxon>Pseudomonadati</taxon>
        <taxon>Bacteroidota</taxon>
        <taxon>Bacteroidia</taxon>
        <taxon>Bacteroidales</taxon>
        <taxon>Prevotellaceae</taxon>
        <taxon>Segatella</taxon>
    </lineage>
</organism>
<evidence type="ECO:0000259" key="1">
    <source>
        <dbReference type="Pfam" id="PF07693"/>
    </source>
</evidence>
<gene>
    <name evidence="2" type="ORF">KSW80_02440</name>
</gene>
<proteinExistence type="predicted"/>
<evidence type="ECO:0000313" key="3">
    <source>
        <dbReference type="Proteomes" id="UP001196316"/>
    </source>
</evidence>
<evidence type="ECO:0000313" key="2">
    <source>
        <dbReference type="EMBL" id="MBV3407275.1"/>
    </source>
</evidence>
<comment type="caution">
    <text evidence="2">The sequence shown here is derived from an EMBL/GenBank/DDBJ whole genome shotgun (WGS) entry which is preliminary data.</text>
</comment>
<reference evidence="2" key="1">
    <citation type="submission" date="2021-06" db="EMBL/GenBank/DDBJ databases">
        <title>Collection of gut derived symbiotic bacterial strains cultured from healthy donors.</title>
        <authorList>
            <person name="Lin H."/>
            <person name="Littmann E."/>
            <person name="Pamer E.G."/>
        </authorList>
    </citation>
    <scope>NUCLEOTIDE SEQUENCE</scope>
    <source>
        <strain evidence="2">MSK.21.60</strain>
    </source>
</reference>
<dbReference type="InterPro" id="IPR011646">
    <property type="entry name" value="KAP_P-loop"/>
</dbReference>